<keyword evidence="3" id="KW-1185">Reference proteome</keyword>
<name>A0AAW0HVE2_MYOGA</name>
<feature type="compositionally biased region" description="Basic and acidic residues" evidence="1">
    <location>
        <begin position="64"/>
        <end position="74"/>
    </location>
</feature>
<sequence length="190" mass="21450">MPSRFADHFPMPMKQQVLEDNVKTDRPSTHSSQKGSRATWETCSTEESEQKSKLTTDTNLSKITEGHRGSERRMFCRDKLHTGDAQSSPKARLGQLLLNQASLQLFPEWSARVQSTLKPGHVARSSKKYCPEAQLQGRHAQMEQNSAVCLCKCSGQPVMRGSRLPSRTDSQREDPARFYLLTNRKPTCAE</sequence>
<comment type="caution">
    <text evidence="2">The sequence shown here is derived from an EMBL/GenBank/DDBJ whole genome shotgun (WGS) entry which is preliminary data.</text>
</comment>
<dbReference type="EMBL" id="JBBHLL010000314">
    <property type="protein sequence ID" value="KAK7806101.1"/>
    <property type="molecule type" value="Genomic_DNA"/>
</dbReference>
<gene>
    <name evidence="2" type="ORF">U0070_000028</name>
</gene>
<dbReference type="AlphaFoldDB" id="A0AAW0HVE2"/>
<evidence type="ECO:0000313" key="2">
    <source>
        <dbReference type="EMBL" id="KAK7806101.1"/>
    </source>
</evidence>
<feature type="region of interest" description="Disordered" evidence="1">
    <location>
        <begin position="1"/>
        <end position="74"/>
    </location>
</feature>
<protein>
    <submittedName>
        <fullName evidence="2">Uncharacterized protein</fullName>
    </submittedName>
</protein>
<reference evidence="2 3" key="1">
    <citation type="journal article" date="2023" name="bioRxiv">
        <title>Conserved and derived expression patterns and positive selection on dental genes reveal complex evolutionary context of ever-growing rodent molars.</title>
        <authorList>
            <person name="Calamari Z.T."/>
            <person name="Song A."/>
            <person name="Cohen E."/>
            <person name="Akter M."/>
            <person name="Roy R.D."/>
            <person name="Hallikas O."/>
            <person name="Christensen M.M."/>
            <person name="Li P."/>
            <person name="Marangoni P."/>
            <person name="Jernvall J."/>
            <person name="Klein O.D."/>
        </authorList>
    </citation>
    <scope>NUCLEOTIDE SEQUENCE [LARGE SCALE GENOMIC DNA]</scope>
    <source>
        <strain evidence="2">V071</strain>
    </source>
</reference>
<accession>A0AAW0HVE2</accession>
<proteinExistence type="predicted"/>
<evidence type="ECO:0000313" key="3">
    <source>
        <dbReference type="Proteomes" id="UP001488838"/>
    </source>
</evidence>
<organism evidence="2 3">
    <name type="scientific">Myodes glareolus</name>
    <name type="common">Bank vole</name>
    <name type="synonym">Clethrionomys glareolus</name>
    <dbReference type="NCBI Taxonomy" id="447135"/>
    <lineage>
        <taxon>Eukaryota</taxon>
        <taxon>Metazoa</taxon>
        <taxon>Chordata</taxon>
        <taxon>Craniata</taxon>
        <taxon>Vertebrata</taxon>
        <taxon>Euteleostomi</taxon>
        <taxon>Mammalia</taxon>
        <taxon>Eutheria</taxon>
        <taxon>Euarchontoglires</taxon>
        <taxon>Glires</taxon>
        <taxon>Rodentia</taxon>
        <taxon>Myomorpha</taxon>
        <taxon>Muroidea</taxon>
        <taxon>Cricetidae</taxon>
        <taxon>Arvicolinae</taxon>
        <taxon>Myodes</taxon>
    </lineage>
</organism>
<feature type="compositionally biased region" description="Polar residues" evidence="1">
    <location>
        <begin position="29"/>
        <end position="45"/>
    </location>
</feature>
<evidence type="ECO:0000256" key="1">
    <source>
        <dbReference type="SAM" id="MobiDB-lite"/>
    </source>
</evidence>
<dbReference type="Proteomes" id="UP001488838">
    <property type="component" value="Unassembled WGS sequence"/>
</dbReference>